<dbReference type="GO" id="GO:0043386">
    <property type="term" value="P:mycotoxin biosynthetic process"/>
    <property type="evidence" value="ECO:0007669"/>
    <property type="project" value="InterPro"/>
</dbReference>
<reference evidence="5 6" key="1">
    <citation type="journal article" date="2012" name="Appl. Environ. Microbiol.">
        <title>Short-read sequencing for genomic analysis of the brown rot fungus Fibroporia radiculosa.</title>
        <authorList>
            <person name="Tang J.D."/>
            <person name="Perkins A.D."/>
            <person name="Sonstegard T.S."/>
            <person name="Schroeder S.G."/>
            <person name="Burgess S.C."/>
            <person name="Diehl S.V."/>
        </authorList>
    </citation>
    <scope>NUCLEOTIDE SEQUENCE [LARGE SCALE GENOMIC DNA]</scope>
    <source>
        <strain evidence="5 6">TFFH 294</strain>
    </source>
</reference>
<dbReference type="HOGENOM" id="CLU_042941_0_2_1"/>
<dbReference type="Pfam" id="PF11807">
    <property type="entry name" value="UstYa"/>
    <property type="match status" value="1"/>
</dbReference>
<evidence type="ECO:0000313" key="6">
    <source>
        <dbReference type="Proteomes" id="UP000006352"/>
    </source>
</evidence>
<dbReference type="InParanoid" id="J4I3N1"/>
<dbReference type="PANTHER" id="PTHR33365:SF4">
    <property type="entry name" value="CYCLOCHLOROTINE BIOSYNTHESIS PROTEIN O"/>
    <property type="match status" value="1"/>
</dbReference>
<protein>
    <recommendedName>
        <fullName evidence="7">Tat pathway signal sequence</fullName>
    </recommendedName>
</protein>
<dbReference type="PANTHER" id="PTHR33365">
    <property type="entry name" value="YALI0B05434P"/>
    <property type="match status" value="1"/>
</dbReference>
<keyword evidence="6" id="KW-1185">Reference proteome</keyword>
<dbReference type="InterPro" id="IPR021765">
    <property type="entry name" value="UstYa-like"/>
</dbReference>
<keyword evidence="4" id="KW-0472">Membrane</keyword>
<organism evidence="5 6">
    <name type="scientific">Fibroporia radiculosa</name>
    <dbReference type="NCBI Taxonomy" id="599839"/>
    <lineage>
        <taxon>Eukaryota</taxon>
        <taxon>Fungi</taxon>
        <taxon>Dikarya</taxon>
        <taxon>Basidiomycota</taxon>
        <taxon>Agaricomycotina</taxon>
        <taxon>Agaricomycetes</taxon>
        <taxon>Polyporales</taxon>
        <taxon>Fibroporiaceae</taxon>
        <taxon>Fibroporia</taxon>
    </lineage>
</organism>
<evidence type="ECO:0008006" key="7">
    <source>
        <dbReference type="Google" id="ProtNLM"/>
    </source>
</evidence>
<feature type="region of interest" description="Disordered" evidence="3">
    <location>
        <begin position="1"/>
        <end position="21"/>
    </location>
</feature>
<proteinExistence type="inferred from homology"/>
<comment type="pathway">
    <text evidence="1">Mycotoxin biosynthesis.</text>
</comment>
<dbReference type="AlphaFoldDB" id="J4I3N1"/>
<dbReference type="STRING" id="599839.J4I3N1"/>
<evidence type="ECO:0000256" key="2">
    <source>
        <dbReference type="ARBA" id="ARBA00035112"/>
    </source>
</evidence>
<comment type="similarity">
    <text evidence="2">Belongs to the ustYa family.</text>
</comment>
<accession>J4I3N1</accession>
<evidence type="ECO:0000256" key="1">
    <source>
        <dbReference type="ARBA" id="ARBA00004685"/>
    </source>
</evidence>
<gene>
    <name evidence="5" type="ORF">FIBRA_08996</name>
</gene>
<dbReference type="Proteomes" id="UP000006352">
    <property type="component" value="Unassembled WGS sequence"/>
</dbReference>
<sequence>MSPPSEHYSPIAQDDPHSSSEKLFTQPVDVEVVDKNVCPCSRHHTSAWRRSWLWLLVVFSLFLNIAGLITFLLRSRCTNGDELLNAHSPAYPAIEYNVARFNGTIGFRSPYVGIGPDVDAAWAGITDSNSHLLPVRIPDDYLTRIGLDDAHLLTKVRFLPEDGGGSMGTIDLFHTLHCVDMIRRYSYIEHYPDLQNTMTTRPGFFRDHLNHCLEMLRQNLMCHADIAFITYDWVAGFPKPFPDFSTVHQCRDFRKIQQWERANRVRVPLERIQATRKESELSAADVDLNGVLTFGHGMGGAQPN</sequence>
<evidence type="ECO:0000313" key="5">
    <source>
        <dbReference type="EMBL" id="CCM06707.1"/>
    </source>
</evidence>
<feature type="transmembrane region" description="Helical" evidence="4">
    <location>
        <begin position="52"/>
        <end position="73"/>
    </location>
</feature>
<dbReference type="RefSeq" id="XP_012185990.1">
    <property type="nucleotide sequence ID" value="XM_012330600.1"/>
</dbReference>
<dbReference type="GeneID" id="24101607"/>
<dbReference type="OrthoDB" id="2767875at2759"/>
<evidence type="ECO:0000256" key="3">
    <source>
        <dbReference type="SAM" id="MobiDB-lite"/>
    </source>
</evidence>
<name>J4I3N1_9APHY</name>
<keyword evidence="4" id="KW-1133">Transmembrane helix</keyword>
<dbReference type="EMBL" id="HE797461">
    <property type="protein sequence ID" value="CCM06707.1"/>
    <property type="molecule type" value="Genomic_DNA"/>
</dbReference>
<keyword evidence="4" id="KW-0812">Transmembrane</keyword>
<evidence type="ECO:0000256" key="4">
    <source>
        <dbReference type="SAM" id="Phobius"/>
    </source>
</evidence>